<feature type="compositionally biased region" description="Polar residues" evidence="2">
    <location>
        <begin position="1"/>
        <end position="15"/>
    </location>
</feature>
<organism evidence="3 4">
    <name type="scientific">Bemisia tabaci</name>
    <name type="common">Sweetpotato whitefly</name>
    <name type="synonym">Aleurodes tabaci</name>
    <dbReference type="NCBI Taxonomy" id="7038"/>
    <lineage>
        <taxon>Eukaryota</taxon>
        <taxon>Metazoa</taxon>
        <taxon>Ecdysozoa</taxon>
        <taxon>Arthropoda</taxon>
        <taxon>Hexapoda</taxon>
        <taxon>Insecta</taxon>
        <taxon>Pterygota</taxon>
        <taxon>Neoptera</taxon>
        <taxon>Paraneoptera</taxon>
        <taxon>Hemiptera</taxon>
        <taxon>Sternorrhyncha</taxon>
        <taxon>Aleyrodoidea</taxon>
        <taxon>Aleyrodidae</taxon>
        <taxon>Aleyrodinae</taxon>
        <taxon>Bemisia</taxon>
    </lineage>
</organism>
<accession>A0AAI8UTX8</accession>
<feature type="coiled-coil region" evidence="1">
    <location>
        <begin position="121"/>
        <end position="232"/>
    </location>
</feature>
<evidence type="ECO:0000313" key="4">
    <source>
        <dbReference type="Proteomes" id="UP001152759"/>
    </source>
</evidence>
<feature type="region of interest" description="Disordered" evidence="2">
    <location>
        <begin position="748"/>
        <end position="767"/>
    </location>
</feature>
<dbReference type="Proteomes" id="UP001152759">
    <property type="component" value="Unassembled WGS sequence"/>
</dbReference>
<dbReference type="InterPro" id="IPR039139">
    <property type="entry name" value="CCDC170-like"/>
</dbReference>
<dbReference type="Gene3D" id="1.10.287.1490">
    <property type="match status" value="1"/>
</dbReference>
<evidence type="ECO:0000256" key="1">
    <source>
        <dbReference type="SAM" id="Coils"/>
    </source>
</evidence>
<evidence type="ECO:0008006" key="5">
    <source>
        <dbReference type="Google" id="ProtNLM"/>
    </source>
</evidence>
<feature type="compositionally biased region" description="Low complexity" evidence="2">
    <location>
        <begin position="33"/>
        <end position="53"/>
    </location>
</feature>
<reference evidence="3" key="1">
    <citation type="submission" date="2021-12" db="EMBL/GenBank/DDBJ databases">
        <authorList>
            <person name="King R."/>
        </authorList>
    </citation>
    <scope>NUCLEOTIDE SEQUENCE</scope>
</reference>
<name>A0AAI8UTX8_BEMTA</name>
<keyword evidence="1" id="KW-0175">Coiled coil</keyword>
<protein>
    <recommendedName>
        <fullName evidence="5">Coiled-coil domain-containing protein 170</fullName>
    </recommendedName>
</protein>
<dbReference type="PANTHER" id="PTHR18863">
    <property type="entry name" value="TSEC-2-RELATED"/>
    <property type="match status" value="1"/>
</dbReference>
<dbReference type="AlphaFoldDB" id="A0AAI8UTX8"/>
<feature type="coiled-coil region" evidence="1">
    <location>
        <begin position="451"/>
        <end position="485"/>
    </location>
</feature>
<feature type="coiled-coil region" evidence="1">
    <location>
        <begin position="578"/>
        <end position="657"/>
    </location>
</feature>
<dbReference type="EMBL" id="CAKKNF020000007">
    <property type="protein sequence ID" value="CAH0746929.1"/>
    <property type="molecule type" value="Genomic_DNA"/>
</dbReference>
<comment type="caution">
    <text evidence="3">The sequence shown here is derived from an EMBL/GenBank/DDBJ whole genome shotgun (WGS) entry which is preliminary data.</text>
</comment>
<sequence length="877" mass="101037">MNRPGTSDTEECSVSRQERGGGGEGGMDNVRPSRNATSTSANPTAGPAAAAREGNTEEDWKIYEILCKDSLKDNLRDSVASNTQSFQMNRDEDLNDHEMTAALRSELAALQYKRDRLFTELQDMKTQLRSRDQRVMELQAETEQLKEQAVRQNAIIASLRKRIQELEERERNLNNMNSRSEMAFQTLQRECRHQEERAKDLEHRVSRLELECNAEEQQKEMAQKTMADFLRRLSNALGIEGAESHSNDALIDRVSDLVQDHTKTRIKSSSLSDSLATVEIELRESRNALNRALMDKENLQRQAASHLIELERLRKEKEDLETQQRLTEKELCQLRDKLSLCSHSLGTASDSIAAQQATITHLKGDLCQSEEKTIRVQNELRHVLESLAIMLGTPTKFCEASELSIKERIRDLLGENKDKSSCIESLRDKLCFVHDQLAKKTELWEEMNTRVRILEEEKAVSGSKLNHLENEIRTLEAVKDKLQTDKAVFVSFLERLSNVLNVDDISKDVGDEYRTDALLVRAEQLARLESDKIVDKTAVVYQLQRRVRTLRDQLQRRDLHLDLLRRKLNIHENSCRVRSLLEAEKDEANLKVKKLLKQADRLQLQLTEARALSNDLKIQLAEAANYKVTAIERGKKIEELQKRIVELEMLRTRYARKVALLKQQCHSTCESAEQERCLLETETKVLKEDLINTKQSLAESVTRENALLDFKRTITNLLGLDCSSLDFEVISRLTKVVNAHREFTSVSQRYNDPTLKTSPQGLTSPDNQRRHYAELENHNRRLFSDVDSKDNRRMLSDVDSKDNRRLFSDVESKDNRRLFSDVDSIDNQRRLFSGIDNQRPSRPNYKSDLNSDYLNSLNDDLESDVHAIYNKRPLRAS</sequence>
<proteinExistence type="predicted"/>
<evidence type="ECO:0000256" key="2">
    <source>
        <dbReference type="SAM" id="MobiDB-lite"/>
    </source>
</evidence>
<dbReference type="PANTHER" id="PTHR18863:SF6">
    <property type="entry name" value="COILED-COIL DOMAIN-CONTAINING PROTEIN 170"/>
    <property type="match status" value="1"/>
</dbReference>
<gene>
    <name evidence="3" type="ORF">BEMITA_LOCUS80</name>
</gene>
<keyword evidence="4" id="KW-1185">Reference proteome</keyword>
<feature type="compositionally biased region" description="Polar residues" evidence="2">
    <location>
        <begin position="748"/>
        <end position="766"/>
    </location>
</feature>
<evidence type="ECO:0000313" key="3">
    <source>
        <dbReference type="EMBL" id="CAH0746929.1"/>
    </source>
</evidence>
<feature type="region of interest" description="Disordered" evidence="2">
    <location>
        <begin position="1"/>
        <end position="55"/>
    </location>
</feature>
<feature type="coiled-coil region" evidence="1">
    <location>
        <begin position="282"/>
        <end position="330"/>
    </location>
</feature>